<feature type="transmembrane region" description="Helical" evidence="1">
    <location>
        <begin position="60"/>
        <end position="80"/>
    </location>
</feature>
<protein>
    <recommendedName>
        <fullName evidence="4">ABC-2 family transporter protein</fullName>
    </recommendedName>
</protein>
<sequence length="234" mass="26548">MNEIKRNTGNLYFQQLKWLYWFVGIIALIRIGMYFIEIYFPETETPLTSFVEFAYQSNKIFMLVAGLMSVYVFLGMFIEYGKTRKLFFQSSITAFVLVALTLTVLVFLISGLEHLIRPGLPAVSAINETTMLTYSISAFFTYSFTLMLYYALGMIITSGFYRFGWLRGLGFVAAGLFILLLESIIWETEFAFFGTGLHQFDVPIPLALLLTLGLTALTSAAVLQIIKKTPVKLK</sequence>
<feature type="transmembrane region" description="Helical" evidence="1">
    <location>
        <begin position="132"/>
        <end position="152"/>
    </location>
</feature>
<evidence type="ECO:0000256" key="1">
    <source>
        <dbReference type="SAM" id="Phobius"/>
    </source>
</evidence>
<dbReference type="STRING" id="745820.SAMN04488053_10951"/>
<proteinExistence type="predicted"/>
<evidence type="ECO:0000313" key="3">
    <source>
        <dbReference type="Proteomes" id="UP000198778"/>
    </source>
</evidence>
<keyword evidence="1" id="KW-1133">Transmembrane helix</keyword>
<evidence type="ECO:0008006" key="4">
    <source>
        <dbReference type="Google" id="ProtNLM"/>
    </source>
</evidence>
<reference evidence="3" key="1">
    <citation type="submission" date="2016-10" db="EMBL/GenBank/DDBJ databases">
        <authorList>
            <person name="Varghese N."/>
            <person name="Submissions S."/>
        </authorList>
    </citation>
    <scope>NUCLEOTIDE SEQUENCE [LARGE SCALE GENOMIC DNA]</scope>
    <source>
        <strain evidence="3">CGMCC 1.10369</strain>
    </source>
</reference>
<accession>A0A1H0HUT1</accession>
<dbReference type="RefSeq" id="WP_090843420.1">
    <property type="nucleotide sequence ID" value="NZ_FNIL01000009.1"/>
</dbReference>
<feature type="transmembrane region" description="Helical" evidence="1">
    <location>
        <begin position="164"/>
        <end position="186"/>
    </location>
</feature>
<dbReference type="AlphaFoldDB" id="A0A1H0HUT1"/>
<dbReference type="Proteomes" id="UP000198778">
    <property type="component" value="Unassembled WGS sequence"/>
</dbReference>
<feature type="transmembrane region" description="Helical" evidence="1">
    <location>
        <begin position="92"/>
        <end position="112"/>
    </location>
</feature>
<dbReference type="EMBL" id="FNIL01000009">
    <property type="protein sequence ID" value="SDO22907.1"/>
    <property type="molecule type" value="Genomic_DNA"/>
</dbReference>
<keyword evidence="1" id="KW-0812">Transmembrane</keyword>
<gene>
    <name evidence="2" type="ORF">SAMN04488053_10951</name>
</gene>
<keyword evidence="1" id="KW-0472">Membrane</keyword>
<feature type="transmembrane region" description="Helical" evidence="1">
    <location>
        <begin position="206"/>
        <end position="226"/>
    </location>
</feature>
<name>A0A1H0HUT1_9BACI</name>
<organism evidence="2 3">
    <name type="scientific">Alkalicoccus daliensis</name>
    <dbReference type="NCBI Taxonomy" id="745820"/>
    <lineage>
        <taxon>Bacteria</taxon>
        <taxon>Bacillati</taxon>
        <taxon>Bacillota</taxon>
        <taxon>Bacilli</taxon>
        <taxon>Bacillales</taxon>
        <taxon>Bacillaceae</taxon>
        <taxon>Alkalicoccus</taxon>
    </lineage>
</organism>
<dbReference type="OrthoDB" id="2388713at2"/>
<feature type="transmembrane region" description="Helical" evidence="1">
    <location>
        <begin position="20"/>
        <end position="40"/>
    </location>
</feature>
<keyword evidence="3" id="KW-1185">Reference proteome</keyword>
<evidence type="ECO:0000313" key="2">
    <source>
        <dbReference type="EMBL" id="SDO22907.1"/>
    </source>
</evidence>